<dbReference type="AlphaFoldDB" id="A0A512BDC8"/>
<organism evidence="1 2">
    <name type="scientific">Segetibacter aerophilus</name>
    <dbReference type="NCBI Taxonomy" id="670293"/>
    <lineage>
        <taxon>Bacteria</taxon>
        <taxon>Pseudomonadati</taxon>
        <taxon>Bacteroidota</taxon>
        <taxon>Chitinophagia</taxon>
        <taxon>Chitinophagales</taxon>
        <taxon>Chitinophagaceae</taxon>
        <taxon>Segetibacter</taxon>
    </lineage>
</organism>
<sequence length="180" mass="19542">MKGLLLITLLSFTLASCFKTDNRNLGVYNVADGYIRYQLNNFPFEINGGYSSFSNTGIGVYGRKQLKTTTGENTRYVIVGQLSARRSITIVIATDSLTTGTYTTSSSSNPITTTKFDSVQYSVNRSEDVLNLDIIRNTNGTIDGTFSGKLSNATTDTGTTMYAPGLISNGVFKNIAISYQ</sequence>
<evidence type="ECO:0000313" key="1">
    <source>
        <dbReference type="EMBL" id="GEO09960.1"/>
    </source>
</evidence>
<evidence type="ECO:0008006" key="3">
    <source>
        <dbReference type="Google" id="ProtNLM"/>
    </source>
</evidence>
<accession>A0A512BDC8</accession>
<dbReference type="Proteomes" id="UP000321513">
    <property type="component" value="Unassembled WGS sequence"/>
</dbReference>
<gene>
    <name evidence="1" type="ORF">SAE01_24560</name>
</gene>
<evidence type="ECO:0000313" key="2">
    <source>
        <dbReference type="Proteomes" id="UP000321513"/>
    </source>
</evidence>
<proteinExistence type="predicted"/>
<protein>
    <recommendedName>
        <fullName evidence="3">Lipoprotein</fullName>
    </recommendedName>
</protein>
<name>A0A512BDC8_9BACT</name>
<dbReference type="RefSeq" id="WP_147204071.1">
    <property type="nucleotide sequence ID" value="NZ_BJYT01000008.1"/>
</dbReference>
<keyword evidence="2" id="KW-1185">Reference proteome</keyword>
<comment type="caution">
    <text evidence="1">The sequence shown here is derived from an EMBL/GenBank/DDBJ whole genome shotgun (WGS) entry which is preliminary data.</text>
</comment>
<dbReference type="EMBL" id="BJYT01000008">
    <property type="protein sequence ID" value="GEO09960.1"/>
    <property type="molecule type" value="Genomic_DNA"/>
</dbReference>
<reference evidence="1 2" key="1">
    <citation type="submission" date="2019-07" db="EMBL/GenBank/DDBJ databases">
        <title>Whole genome shotgun sequence of Segetibacter aerophilus NBRC 106135.</title>
        <authorList>
            <person name="Hosoyama A."/>
            <person name="Uohara A."/>
            <person name="Ohji S."/>
            <person name="Ichikawa N."/>
        </authorList>
    </citation>
    <scope>NUCLEOTIDE SEQUENCE [LARGE SCALE GENOMIC DNA]</scope>
    <source>
        <strain evidence="1 2">NBRC 106135</strain>
    </source>
</reference>
<dbReference type="PROSITE" id="PS51257">
    <property type="entry name" value="PROKAR_LIPOPROTEIN"/>
    <property type="match status" value="1"/>
</dbReference>